<dbReference type="EMBL" id="KN640708">
    <property type="protein sequence ID" value="KHN47448.1"/>
    <property type="molecule type" value="Genomic_DNA"/>
</dbReference>
<name>A0A0B2SRE2_GLYSO</name>
<accession>A0A0B2SRE2</accession>
<feature type="non-terminal residue" evidence="1">
    <location>
        <position position="1"/>
    </location>
</feature>
<evidence type="ECO:0000313" key="1">
    <source>
        <dbReference type="EMBL" id="KHN47448.1"/>
    </source>
</evidence>
<gene>
    <name evidence="1" type="ORF">glysoja_040325</name>
</gene>
<protein>
    <submittedName>
        <fullName evidence="1">Uncharacterized protein</fullName>
    </submittedName>
</protein>
<reference evidence="1" key="1">
    <citation type="submission" date="2014-07" db="EMBL/GenBank/DDBJ databases">
        <title>Identification of a novel salt tolerance gene in wild soybean by whole-genome sequencing.</title>
        <authorList>
            <person name="Lam H.-M."/>
            <person name="Qi X."/>
            <person name="Li M.-W."/>
            <person name="Liu X."/>
            <person name="Xie M."/>
            <person name="Ni M."/>
            <person name="Xu X."/>
        </authorList>
    </citation>
    <scope>NUCLEOTIDE SEQUENCE [LARGE SCALE GENOMIC DNA]</scope>
    <source>
        <tissue evidence="1">Root</tissue>
    </source>
</reference>
<proteinExistence type="predicted"/>
<organism evidence="1">
    <name type="scientific">Glycine soja</name>
    <name type="common">Wild soybean</name>
    <dbReference type="NCBI Taxonomy" id="3848"/>
    <lineage>
        <taxon>Eukaryota</taxon>
        <taxon>Viridiplantae</taxon>
        <taxon>Streptophyta</taxon>
        <taxon>Embryophyta</taxon>
        <taxon>Tracheophyta</taxon>
        <taxon>Spermatophyta</taxon>
        <taxon>Magnoliopsida</taxon>
        <taxon>eudicotyledons</taxon>
        <taxon>Gunneridae</taxon>
        <taxon>Pentapetalae</taxon>
        <taxon>rosids</taxon>
        <taxon>fabids</taxon>
        <taxon>Fabales</taxon>
        <taxon>Fabaceae</taxon>
        <taxon>Papilionoideae</taxon>
        <taxon>50 kb inversion clade</taxon>
        <taxon>NPAAA clade</taxon>
        <taxon>indigoferoid/millettioid clade</taxon>
        <taxon>Phaseoleae</taxon>
        <taxon>Glycine</taxon>
        <taxon>Glycine subgen. Soja</taxon>
    </lineage>
</organism>
<dbReference type="Proteomes" id="UP000053555">
    <property type="component" value="Unassembled WGS sequence"/>
</dbReference>
<dbReference type="AlphaFoldDB" id="A0A0B2SRE2"/>
<sequence length="112" mass="12919">NSQSNESYKSAIKIITTNNLTDFSNEGDLEREITSIRFTLLSGKALQRDGSACTMVYSPVLAGQRLLYHNFTKYELYKRAITFMINESRKQNNRSLKQVINDQVVMKVRYLS</sequence>